<evidence type="ECO:0000256" key="10">
    <source>
        <dbReference type="ARBA" id="ARBA00030353"/>
    </source>
</evidence>
<dbReference type="Proteomes" id="UP001266305">
    <property type="component" value="Unassembled WGS sequence"/>
</dbReference>
<protein>
    <recommendedName>
        <fullName evidence="2">TATA box-binding protein-associated factor RNA polymerase I subunit D</fullName>
    </recommendedName>
    <alternativeName>
        <fullName evidence="11">TATA box-binding protein-associated factor 1D</fullName>
    </alternativeName>
    <alternativeName>
        <fullName evidence="10">Transcription initiation factor SL1/TIF-IB subunit D</fullName>
    </alternativeName>
</protein>
<reference evidence="13 14" key="1">
    <citation type="submission" date="2023-05" db="EMBL/GenBank/DDBJ databases">
        <title>B98-5 Cell Line De Novo Hybrid Assembly: An Optical Mapping Approach.</title>
        <authorList>
            <person name="Kananen K."/>
            <person name="Auerbach J.A."/>
            <person name="Kautto E."/>
            <person name="Blachly J.S."/>
        </authorList>
    </citation>
    <scope>NUCLEOTIDE SEQUENCE [LARGE SCALE GENOMIC DNA]</scope>
    <source>
        <strain evidence="13">B95-8</strain>
        <tissue evidence="13">Cell line</tissue>
    </source>
</reference>
<keyword evidence="3" id="KW-0597">Phosphoprotein</keyword>
<accession>A0ABQ9UVK4</accession>
<feature type="region of interest" description="Disordered" evidence="12">
    <location>
        <begin position="255"/>
        <end position="277"/>
    </location>
</feature>
<keyword evidence="14" id="KW-1185">Reference proteome</keyword>
<dbReference type="PANTHER" id="PTHR14562:SF3">
    <property type="entry name" value="TATA BOX-BINDING PROTEIN-ASSOCIATED FACTOR RNA POLYMERASE I SUBUNIT D"/>
    <property type="match status" value="1"/>
</dbReference>
<organism evidence="13 14">
    <name type="scientific">Saguinus oedipus</name>
    <name type="common">Cotton-top tamarin</name>
    <name type="synonym">Oedipomidas oedipus</name>
    <dbReference type="NCBI Taxonomy" id="9490"/>
    <lineage>
        <taxon>Eukaryota</taxon>
        <taxon>Metazoa</taxon>
        <taxon>Chordata</taxon>
        <taxon>Craniata</taxon>
        <taxon>Vertebrata</taxon>
        <taxon>Euteleostomi</taxon>
        <taxon>Mammalia</taxon>
        <taxon>Eutheria</taxon>
        <taxon>Euarchontoglires</taxon>
        <taxon>Primates</taxon>
        <taxon>Haplorrhini</taxon>
        <taxon>Platyrrhini</taxon>
        <taxon>Cebidae</taxon>
        <taxon>Callitrichinae</taxon>
        <taxon>Saguinus</taxon>
    </lineage>
</organism>
<evidence type="ECO:0000256" key="9">
    <source>
        <dbReference type="ARBA" id="ARBA00025940"/>
    </source>
</evidence>
<comment type="subcellular location">
    <subcellularLocation>
        <location evidence="1">Nucleus</location>
    </subcellularLocation>
</comment>
<dbReference type="InterPro" id="IPR027976">
    <property type="entry name" value="TAF1D"/>
</dbReference>
<evidence type="ECO:0000256" key="8">
    <source>
        <dbReference type="ARBA" id="ARBA00025110"/>
    </source>
</evidence>
<evidence type="ECO:0000256" key="2">
    <source>
        <dbReference type="ARBA" id="ARBA00018992"/>
    </source>
</evidence>
<comment type="function">
    <text evidence="8">Component of the transcription factor SL1/TIF-IB complex, which is involved in the assembly of the PIC (preinitiation complex) during RNA polymerase I-dependent transcription. The rate of PIC formation probably is primarily dependent on the rate of association of SL1/TIF-IB with the rDNA promoter. SL1/TIF-IB is involved in stabilization of nucleolar transcription factor 1/UBTF on rDNA. Formation of SL1/TIF-IB excludes the association of TBP with TFIID subunits.</text>
</comment>
<dbReference type="Pfam" id="PF15333">
    <property type="entry name" value="TAF1D"/>
    <property type="match status" value="1"/>
</dbReference>
<evidence type="ECO:0000256" key="4">
    <source>
        <dbReference type="ARBA" id="ARBA00023015"/>
    </source>
</evidence>
<keyword evidence="5" id="KW-0238">DNA-binding</keyword>
<feature type="region of interest" description="Disordered" evidence="12">
    <location>
        <begin position="1"/>
        <end position="71"/>
    </location>
</feature>
<proteinExistence type="predicted"/>
<evidence type="ECO:0000313" key="14">
    <source>
        <dbReference type="Proteomes" id="UP001266305"/>
    </source>
</evidence>
<comment type="subunit">
    <text evidence="9">Component of the transcription factor SL1/TIF-IB complex, composed of TBP and at least TAF1A, TAF1B, TAF1C and TAF1D. Interacts with UBTF.</text>
</comment>
<evidence type="ECO:0000256" key="5">
    <source>
        <dbReference type="ARBA" id="ARBA00023125"/>
    </source>
</evidence>
<keyword evidence="6" id="KW-0804">Transcription</keyword>
<evidence type="ECO:0000256" key="1">
    <source>
        <dbReference type="ARBA" id="ARBA00004123"/>
    </source>
</evidence>
<evidence type="ECO:0000256" key="11">
    <source>
        <dbReference type="ARBA" id="ARBA00032499"/>
    </source>
</evidence>
<comment type="caution">
    <text evidence="13">The sequence shown here is derived from an EMBL/GenBank/DDBJ whole genome shotgun (WGS) entry which is preliminary data.</text>
</comment>
<feature type="compositionally biased region" description="Basic residues" evidence="12">
    <location>
        <begin position="43"/>
        <end position="53"/>
    </location>
</feature>
<feature type="compositionally biased region" description="Polar residues" evidence="12">
    <location>
        <begin position="267"/>
        <end position="277"/>
    </location>
</feature>
<dbReference type="EMBL" id="JASSZA010000010">
    <property type="protein sequence ID" value="KAK2101144.1"/>
    <property type="molecule type" value="Genomic_DNA"/>
</dbReference>
<name>A0ABQ9UVK4_SAGOE</name>
<feature type="region of interest" description="Disordered" evidence="12">
    <location>
        <begin position="84"/>
        <end position="120"/>
    </location>
</feature>
<sequence>MDKSGIDSLDYVTSDAMEPANQSDNSSDSSLFKTQCVPYSPKRGQRNPIRKCVRTSGNVQASDSSSDSSFEPIPLTMKAIFERFKNRKKKYKKKKKRYQPTGRPRGRPEGRRNPLCSLIDKKKEFRSRGPGFPFLESENEKKAPWKKILTFEQAVARGFFNYIEKLKYEHHLKESLKQMNVGEDLENEDFESRRYKYLDDEGSISPIEESTAEDEDTTHLEDDECDIKLAGDSFIVSSEFPVRLSVYLEEEDTTEEAALSKKRATKAKNTGQRGLKM</sequence>
<gene>
    <name evidence="13" type="primary">TAF1D</name>
    <name evidence="13" type="ORF">P7K49_022492</name>
</gene>
<evidence type="ECO:0000256" key="3">
    <source>
        <dbReference type="ARBA" id="ARBA00022553"/>
    </source>
</evidence>
<keyword evidence="4" id="KW-0805">Transcription regulation</keyword>
<evidence type="ECO:0000256" key="7">
    <source>
        <dbReference type="ARBA" id="ARBA00023242"/>
    </source>
</evidence>
<keyword evidence="7" id="KW-0539">Nucleus</keyword>
<dbReference type="PANTHER" id="PTHR14562">
    <property type="entry name" value="TATA BOX-BINDING PROTEIN ASSOCIATED FACTOR RNA POLYMERASE I SUBUNIT D"/>
    <property type="match status" value="1"/>
</dbReference>
<feature type="compositionally biased region" description="Basic residues" evidence="12">
    <location>
        <begin position="85"/>
        <end position="98"/>
    </location>
</feature>
<evidence type="ECO:0000256" key="6">
    <source>
        <dbReference type="ARBA" id="ARBA00023163"/>
    </source>
</evidence>
<evidence type="ECO:0000313" key="13">
    <source>
        <dbReference type="EMBL" id="KAK2101144.1"/>
    </source>
</evidence>
<evidence type="ECO:0000256" key="12">
    <source>
        <dbReference type="SAM" id="MobiDB-lite"/>
    </source>
</evidence>
<feature type="compositionally biased region" description="Polar residues" evidence="12">
    <location>
        <begin position="20"/>
        <end position="33"/>
    </location>
</feature>